<feature type="transmembrane region" description="Helical" evidence="1">
    <location>
        <begin position="6"/>
        <end position="28"/>
    </location>
</feature>
<evidence type="ECO:0000313" key="3">
    <source>
        <dbReference type="Proteomes" id="UP000249633"/>
    </source>
</evidence>
<keyword evidence="1" id="KW-0472">Membrane</keyword>
<evidence type="ECO:0000256" key="1">
    <source>
        <dbReference type="SAM" id="Phobius"/>
    </source>
</evidence>
<reference evidence="2 3" key="1">
    <citation type="submission" date="2017-08" db="EMBL/GenBank/DDBJ databases">
        <title>Infants hospitalized years apart are colonized by the same room-sourced microbial strains.</title>
        <authorList>
            <person name="Brooks B."/>
            <person name="Olm M.R."/>
            <person name="Firek B.A."/>
            <person name="Baker R."/>
            <person name="Thomas B.C."/>
            <person name="Morowitz M.J."/>
            <person name="Banfield J.F."/>
        </authorList>
    </citation>
    <scope>NUCLEOTIDE SEQUENCE [LARGE SCALE GENOMIC DNA]</scope>
    <source>
        <strain evidence="2">S2_012_000_R2_81</strain>
    </source>
</reference>
<accession>A0A2W5E3Y4</accession>
<sequence length="180" mass="19736">MERWRLQAAMVMATMGLFVAMLVLNEWLFTSLEFARGINFIYLPGGVRLLSTLLFAQAGALGLLLVSWLVCFLYFFPDDVVRSFMGGVLAAAAPYGVYLLAQRRYGIGSSLANLTPRRLLLLSVAYSLASPALHHLWFVAHGDAASLRSFAAMAIGDLSGTLIVLYLVKGLLSMWPTKKT</sequence>
<dbReference type="Proteomes" id="UP000249633">
    <property type="component" value="Unassembled WGS sequence"/>
</dbReference>
<comment type="caution">
    <text evidence="2">The sequence shown here is derived from an EMBL/GenBank/DDBJ whole genome shotgun (WGS) entry which is preliminary data.</text>
</comment>
<dbReference type="AlphaFoldDB" id="A0A2W5E3Y4"/>
<proteinExistence type="predicted"/>
<keyword evidence="1" id="KW-0812">Transmembrane</keyword>
<evidence type="ECO:0008006" key="4">
    <source>
        <dbReference type="Google" id="ProtNLM"/>
    </source>
</evidence>
<feature type="transmembrane region" description="Helical" evidence="1">
    <location>
        <begin position="49"/>
        <end position="75"/>
    </location>
</feature>
<keyword evidence="1" id="KW-1133">Transmembrane helix</keyword>
<dbReference type="EMBL" id="QFOD01000001">
    <property type="protein sequence ID" value="PZP36774.1"/>
    <property type="molecule type" value="Genomic_DNA"/>
</dbReference>
<feature type="transmembrane region" description="Helical" evidence="1">
    <location>
        <begin position="150"/>
        <end position="168"/>
    </location>
</feature>
<organism evidence="2 3">
    <name type="scientific">Roseateles depolymerans</name>
    <dbReference type="NCBI Taxonomy" id="76731"/>
    <lineage>
        <taxon>Bacteria</taxon>
        <taxon>Pseudomonadati</taxon>
        <taxon>Pseudomonadota</taxon>
        <taxon>Betaproteobacteria</taxon>
        <taxon>Burkholderiales</taxon>
        <taxon>Sphaerotilaceae</taxon>
        <taxon>Roseateles</taxon>
    </lineage>
</organism>
<name>A0A2W5E3Y4_9BURK</name>
<protein>
    <recommendedName>
        <fullName evidence="4">MASE1 domain-containing protein</fullName>
    </recommendedName>
</protein>
<feature type="transmembrane region" description="Helical" evidence="1">
    <location>
        <begin position="119"/>
        <end position="138"/>
    </location>
</feature>
<gene>
    <name evidence="2" type="ORF">DI603_02130</name>
</gene>
<feature type="transmembrane region" description="Helical" evidence="1">
    <location>
        <begin position="81"/>
        <end position="98"/>
    </location>
</feature>
<evidence type="ECO:0000313" key="2">
    <source>
        <dbReference type="EMBL" id="PZP36774.1"/>
    </source>
</evidence>